<dbReference type="Proteomes" id="UP001146793">
    <property type="component" value="Unassembled WGS sequence"/>
</dbReference>
<keyword evidence="1" id="KW-1133">Transmembrane helix</keyword>
<feature type="transmembrane region" description="Helical" evidence="1">
    <location>
        <begin position="180"/>
        <end position="199"/>
    </location>
</feature>
<dbReference type="Proteomes" id="UP001150062">
    <property type="component" value="Unassembled WGS sequence"/>
</dbReference>
<organism evidence="2 4">
    <name type="scientific">Anaeramoeba flamelloides</name>
    <dbReference type="NCBI Taxonomy" id="1746091"/>
    <lineage>
        <taxon>Eukaryota</taxon>
        <taxon>Metamonada</taxon>
        <taxon>Anaeramoebidae</taxon>
        <taxon>Anaeramoeba</taxon>
    </lineage>
</organism>
<feature type="transmembrane region" description="Helical" evidence="1">
    <location>
        <begin position="144"/>
        <end position="168"/>
    </location>
</feature>
<feature type="transmembrane region" description="Helical" evidence="1">
    <location>
        <begin position="12"/>
        <end position="32"/>
    </location>
</feature>
<comment type="caution">
    <text evidence="2">The sequence shown here is derived from an EMBL/GenBank/DDBJ whole genome shotgun (WGS) entry which is preliminary data.</text>
</comment>
<keyword evidence="5" id="KW-1185">Reference proteome</keyword>
<keyword evidence="1" id="KW-0472">Membrane</keyword>
<proteinExistence type="predicted"/>
<name>A0AAV8AHD7_9EUKA</name>
<dbReference type="EMBL" id="JANTQA010000008">
    <property type="protein sequence ID" value="KAJ3452826.1"/>
    <property type="molecule type" value="Genomic_DNA"/>
</dbReference>
<sequence length="256" mass="29532">MKTKTILKINIKLILNLLSVLPIFGIVTGVSLCKTLKHLPPRIAFPTVSMSENVAPEKQILQLIFVIAGISYFVFSYLYYNYEGKPKIVDRFSSFLQRTLQVSAALFGFFLILQSLSPLQDNWNSDLEEFSTRKNFQWQTVVHFYSAICMFFMGFLHMTAYTIFTTVYNKQVCKTLVYKIRFLTFIVFTLSAIVMLYLVTVELVWNRFGKDIGISVADANFFGKTEWVSVIGCIFHFFTFRLDAENQEILIQSIGN</sequence>
<evidence type="ECO:0000256" key="1">
    <source>
        <dbReference type="SAM" id="Phobius"/>
    </source>
</evidence>
<reference evidence="3" key="1">
    <citation type="submission" date="2022-08" db="EMBL/GenBank/DDBJ databases">
        <title>Novel sulfate-reducing endosymbionts in the free-living metamonad Anaeramoeba.</title>
        <authorList>
            <person name="Jerlstrom-Hultqvist J."/>
            <person name="Cepicka I."/>
            <person name="Gallot-Lavallee L."/>
            <person name="Salas-Leiva D."/>
            <person name="Curtis B.A."/>
            <person name="Zahonova K."/>
            <person name="Pipaliya S."/>
            <person name="Dacks J."/>
            <person name="Roger A.J."/>
        </authorList>
    </citation>
    <scope>NUCLEOTIDE SEQUENCE</scope>
    <source>
        <strain evidence="3">Schooner1</strain>
    </source>
</reference>
<reference evidence="2" key="2">
    <citation type="submission" date="2022-08" db="EMBL/GenBank/DDBJ databases">
        <title>Novel sulphate-reducing endosymbionts in the free-living metamonad Anaeramoeba.</title>
        <authorList>
            <person name="Jerlstrom-Hultqvist J."/>
            <person name="Cepicka I."/>
            <person name="Gallot-Lavallee L."/>
            <person name="Salas-Leiva D."/>
            <person name="Curtis B.A."/>
            <person name="Zahonova K."/>
            <person name="Pipaliya S."/>
            <person name="Dacks J."/>
            <person name="Roger A.J."/>
        </authorList>
    </citation>
    <scope>NUCLEOTIDE SEQUENCE</scope>
    <source>
        <strain evidence="2">Busselton2</strain>
    </source>
</reference>
<accession>A0AAV8AHD7</accession>
<dbReference type="EMBL" id="JAOAOG010000239">
    <property type="protein sequence ID" value="KAJ6237113.1"/>
    <property type="molecule type" value="Genomic_DNA"/>
</dbReference>
<protein>
    <submittedName>
        <fullName evidence="2">Fasting-inducible integral membrane protein tm6p1-related</fullName>
    </submittedName>
</protein>
<keyword evidence="1" id="KW-0812">Transmembrane</keyword>
<feature type="transmembrane region" description="Helical" evidence="1">
    <location>
        <begin position="60"/>
        <end position="80"/>
    </location>
</feature>
<gene>
    <name evidence="2" type="ORF">M0812_04603</name>
    <name evidence="3" type="ORF">M0813_26666</name>
</gene>
<evidence type="ECO:0000313" key="4">
    <source>
        <dbReference type="Proteomes" id="UP001146793"/>
    </source>
</evidence>
<dbReference type="AlphaFoldDB" id="A0AAV8AHD7"/>
<evidence type="ECO:0000313" key="2">
    <source>
        <dbReference type="EMBL" id="KAJ3452826.1"/>
    </source>
</evidence>
<evidence type="ECO:0000313" key="3">
    <source>
        <dbReference type="EMBL" id="KAJ6237113.1"/>
    </source>
</evidence>
<evidence type="ECO:0000313" key="5">
    <source>
        <dbReference type="Proteomes" id="UP001150062"/>
    </source>
</evidence>